<feature type="compositionally biased region" description="Basic and acidic residues" evidence="1">
    <location>
        <begin position="75"/>
        <end position="87"/>
    </location>
</feature>
<dbReference type="AlphaFoldDB" id="A0A8J4VKF6"/>
<evidence type="ECO:0000313" key="2">
    <source>
        <dbReference type="EMBL" id="KAF3952166.1"/>
    </source>
</evidence>
<comment type="caution">
    <text evidence="2">The sequence shown here is derived from an EMBL/GenBank/DDBJ whole genome shotgun (WGS) entry which is preliminary data.</text>
</comment>
<dbReference type="EMBL" id="JRKL02004617">
    <property type="protein sequence ID" value="KAF3952166.1"/>
    <property type="molecule type" value="Genomic_DNA"/>
</dbReference>
<gene>
    <name evidence="2" type="ORF">CMV_022252</name>
</gene>
<name>A0A8J4VKF6_9ROSI</name>
<feature type="compositionally biased region" description="Basic and acidic residues" evidence="1">
    <location>
        <begin position="48"/>
        <end position="67"/>
    </location>
</feature>
<keyword evidence="3" id="KW-1185">Reference proteome</keyword>
<organism evidence="2 3">
    <name type="scientific">Castanea mollissima</name>
    <name type="common">Chinese chestnut</name>
    <dbReference type="NCBI Taxonomy" id="60419"/>
    <lineage>
        <taxon>Eukaryota</taxon>
        <taxon>Viridiplantae</taxon>
        <taxon>Streptophyta</taxon>
        <taxon>Embryophyta</taxon>
        <taxon>Tracheophyta</taxon>
        <taxon>Spermatophyta</taxon>
        <taxon>Magnoliopsida</taxon>
        <taxon>eudicotyledons</taxon>
        <taxon>Gunneridae</taxon>
        <taxon>Pentapetalae</taxon>
        <taxon>rosids</taxon>
        <taxon>fabids</taxon>
        <taxon>Fagales</taxon>
        <taxon>Fagaceae</taxon>
        <taxon>Castanea</taxon>
    </lineage>
</organism>
<sequence>MADKSLPKSTIFVQPLSLLVASLPFLDKSFLNRQSDSPASVPLHQANRGRDPDLDPLRDQEDRERQDLASQSEALARRFGDGEDHRSGGTGDPSDEFQLLVRMEAQV</sequence>
<accession>A0A8J4VKF6</accession>
<proteinExistence type="predicted"/>
<evidence type="ECO:0000256" key="1">
    <source>
        <dbReference type="SAM" id="MobiDB-lite"/>
    </source>
</evidence>
<protein>
    <submittedName>
        <fullName evidence="2">Uncharacterized protein</fullName>
    </submittedName>
</protein>
<evidence type="ECO:0000313" key="3">
    <source>
        <dbReference type="Proteomes" id="UP000737018"/>
    </source>
</evidence>
<reference evidence="2" key="1">
    <citation type="submission" date="2020-03" db="EMBL/GenBank/DDBJ databases">
        <title>Castanea mollissima Vanexum genome sequencing.</title>
        <authorList>
            <person name="Staton M."/>
        </authorList>
    </citation>
    <scope>NUCLEOTIDE SEQUENCE</scope>
    <source>
        <tissue evidence="2">Leaf</tissue>
    </source>
</reference>
<feature type="region of interest" description="Disordered" evidence="1">
    <location>
        <begin position="34"/>
        <end position="98"/>
    </location>
</feature>
<dbReference type="Proteomes" id="UP000737018">
    <property type="component" value="Unassembled WGS sequence"/>
</dbReference>